<dbReference type="EMBL" id="CP015519">
    <property type="protein sequence ID" value="APG26875.1"/>
    <property type="molecule type" value="Genomic_DNA"/>
</dbReference>
<dbReference type="KEGG" id="pef:A7E78_02885"/>
<dbReference type="OrthoDB" id="5388158at2"/>
<reference evidence="1 2" key="1">
    <citation type="journal article" date="2017" name="Genome Announc.">
        <title>Complete Genome Sequences of Two Acetylene-Fermenting Pelobacter acetylenicus Strains.</title>
        <authorList>
            <person name="Sutton J.M."/>
            <person name="Baesman S.M."/>
            <person name="Fierst J.L."/>
            <person name="Poret-Peterson A.T."/>
            <person name="Oremland R.S."/>
            <person name="Dunlap D.S."/>
            <person name="Akob D.M."/>
        </authorList>
    </citation>
    <scope>NUCLEOTIDE SEQUENCE [LARGE SCALE GENOMIC DNA]</scope>
    <source>
        <strain evidence="1 2">SFB93</strain>
    </source>
</reference>
<dbReference type="RefSeq" id="WP_072282836.1">
    <property type="nucleotide sequence ID" value="NZ_CP015519.1"/>
</dbReference>
<name>A0A1L3GLV4_9BACT</name>
<accession>A0A1L3GLV4</accession>
<evidence type="ECO:0000313" key="2">
    <source>
        <dbReference type="Proteomes" id="UP000182517"/>
    </source>
</evidence>
<protein>
    <submittedName>
        <fullName evidence="1">Uncharacterized protein</fullName>
    </submittedName>
</protein>
<dbReference type="Proteomes" id="UP000182517">
    <property type="component" value="Chromosome"/>
</dbReference>
<sequence>MEPLDKDTAKKLYKYYRQNRDGIRNCPEMGTICLICESINIDPVEGVPNQFVCRNCRFKFIRYQCSACGSTVDSRDPRNPLCEECGLRICTCGTCECEK</sequence>
<gene>
    <name evidence="1" type="ORF">A7E78_02885</name>
</gene>
<keyword evidence="2" id="KW-1185">Reference proteome</keyword>
<organism evidence="1 2">
    <name type="scientific">Syntrophotalea acetylenivorans</name>
    <dbReference type="NCBI Taxonomy" id="1842532"/>
    <lineage>
        <taxon>Bacteria</taxon>
        <taxon>Pseudomonadati</taxon>
        <taxon>Thermodesulfobacteriota</taxon>
        <taxon>Desulfuromonadia</taxon>
        <taxon>Desulfuromonadales</taxon>
        <taxon>Syntrophotaleaceae</taxon>
        <taxon>Syntrophotalea</taxon>
    </lineage>
</organism>
<evidence type="ECO:0000313" key="1">
    <source>
        <dbReference type="EMBL" id="APG26875.1"/>
    </source>
</evidence>
<proteinExistence type="predicted"/>
<dbReference type="AlphaFoldDB" id="A0A1L3GLV4"/>